<dbReference type="EMBL" id="QMFB01000002">
    <property type="protein sequence ID" value="RAV22230.1"/>
    <property type="molecule type" value="Genomic_DNA"/>
</dbReference>
<evidence type="ECO:0000313" key="2">
    <source>
        <dbReference type="EMBL" id="RAV22230.1"/>
    </source>
</evidence>
<accession>A0A329MRQ8</accession>
<keyword evidence="3" id="KW-1185">Reference proteome</keyword>
<name>A0A329MRQ8_9BACL</name>
<dbReference type="InterPro" id="IPR012854">
    <property type="entry name" value="Cu_amine_oxidase-like_N"/>
</dbReference>
<proteinExistence type="predicted"/>
<dbReference type="AlphaFoldDB" id="A0A329MRQ8"/>
<feature type="domain" description="Copper amine oxidase-like N-terminal" evidence="1">
    <location>
        <begin position="69"/>
        <end position="119"/>
    </location>
</feature>
<evidence type="ECO:0000259" key="1">
    <source>
        <dbReference type="Pfam" id="PF07833"/>
    </source>
</evidence>
<sequence>MKFPRMRQNSPLMVLELGYNSLSMLTRGSKMKKKVIALACTVGLLFSGVVGASSINGEFNGNPIVKVKSNGQVLPVEDTPAVIYEGRTLVPIYMLRQLGAEVNWDQDTYSVDVKLPSTNTSSSNQNDIKLLKLYSKIVDQYKSLTVLGDMLSDIGQAFSNTYDAISNNYKVSESFTEANNHLNTVIETYNAMIPVVENIINESNSKNLNVYDMRTILNDYNKSIDYYKESYKGLEKYNTTKREADFYDYLNNSKKAFDSMVVSRTNTISKYYEYFNKIQDF</sequence>
<dbReference type="Proteomes" id="UP000250369">
    <property type="component" value="Unassembled WGS sequence"/>
</dbReference>
<gene>
    <name evidence="2" type="ORF">DQG23_04565</name>
</gene>
<reference evidence="2 3" key="1">
    <citation type="journal article" date="2009" name="Int. J. Syst. Evol. Microbiol.">
        <title>Paenibacillus contaminans sp. nov., isolated from a contaminated laboratory plate.</title>
        <authorList>
            <person name="Chou J.H."/>
            <person name="Lee J.H."/>
            <person name="Lin M.C."/>
            <person name="Chang P.S."/>
            <person name="Arun A.B."/>
            <person name="Young C.C."/>
            <person name="Chen W.M."/>
        </authorList>
    </citation>
    <scope>NUCLEOTIDE SEQUENCE [LARGE SCALE GENOMIC DNA]</scope>
    <source>
        <strain evidence="2 3">CKOBP-6</strain>
    </source>
</reference>
<organism evidence="2 3">
    <name type="scientific">Paenibacillus contaminans</name>
    <dbReference type="NCBI Taxonomy" id="450362"/>
    <lineage>
        <taxon>Bacteria</taxon>
        <taxon>Bacillati</taxon>
        <taxon>Bacillota</taxon>
        <taxon>Bacilli</taxon>
        <taxon>Bacillales</taxon>
        <taxon>Paenibacillaceae</taxon>
        <taxon>Paenibacillus</taxon>
    </lineage>
</organism>
<protein>
    <recommendedName>
        <fullName evidence="1">Copper amine oxidase-like N-terminal domain-containing protein</fullName>
    </recommendedName>
</protein>
<comment type="caution">
    <text evidence="2">The sequence shown here is derived from an EMBL/GenBank/DDBJ whole genome shotgun (WGS) entry which is preliminary data.</text>
</comment>
<evidence type="ECO:0000313" key="3">
    <source>
        <dbReference type="Proteomes" id="UP000250369"/>
    </source>
</evidence>
<dbReference type="Pfam" id="PF07833">
    <property type="entry name" value="Cu_amine_oxidN1"/>
    <property type="match status" value="1"/>
</dbReference>